<sequence>MPSPHEKLGRGRSWMWCVKTVKWFPVIFIVSVILWSYYAYVIQLCFFVIPFGLQKALYIILYHGFLFFFLWSYFQTIFTSNGRVPVQFRLPATELDRLMQAESDEAKIQVVKRFAQNLPVSNRTTTGAIRFCEVCQHVKPDRAHHCSVCGDCVLKMDHHCPWVNNCVSFSNYKFFILFLGYALIYCLFIALTTLQFFIKFWKGEMDGVSHFHILLLFFVSIMFALSLVSLFGYHLYLVAHNRTTLESFRPPVFQIGPDKNGFSLGKFNNFQEVFGDNKKTWLLPVYSSLGDGVVFPARAQHQSNLYSSMGSTHNSLGDGVTYPQRCIDEDTDTLLGGCQRWDDQENGCSRWNDPEEAFSRIAFSEHADSDSSTVHPEIMIVD</sequence>
<evidence type="ECO:0000313" key="10">
    <source>
        <dbReference type="RefSeq" id="XP_034252827.1"/>
    </source>
</evidence>
<evidence type="ECO:0000256" key="6">
    <source>
        <dbReference type="ARBA" id="ARBA00023315"/>
    </source>
</evidence>
<proteinExistence type="inferred from homology"/>
<evidence type="ECO:0000259" key="8">
    <source>
        <dbReference type="Pfam" id="PF01529"/>
    </source>
</evidence>
<feature type="transmembrane region" description="Helical" evidence="7">
    <location>
        <begin position="210"/>
        <end position="239"/>
    </location>
</feature>
<feature type="transmembrane region" description="Helical" evidence="7">
    <location>
        <begin position="174"/>
        <end position="198"/>
    </location>
</feature>
<dbReference type="GeneID" id="117652203"/>
<dbReference type="FunCoup" id="A0A6P9A4Q1">
    <property type="interactions" value="1176"/>
</dbReference>
<keyword evidence="5 7" id="KW-0472">Membrane</keyword>
<name>A0A6P9A4Q1_THRPL</name>
<feature type="transmembrane region" description="Helical" evidence="7">
    <location>
        <begin position="21"/>
        <end position="49"/>
    </location>
</feature>
<keyword evidence="4 7" id="KW-1133">Transmembrane helix</keyword>
<dbReference type="GO" id="GO:0019706">
    <property type="term" value="F:protein-cysteine S-palmitoyltransferase activity"/>
    <property type="evidence" value="ECO:0007669"/>
    <property type="project" value="UniProtKB-EC"/>
</dbReference>
<dbReference type="EC" id="2.3.1.225" evidence="7"/>
<dbReference type="InterPro" id="IPR001594">
    <property type="entry name" value="Palmitoyltrfase_DHHC"/>
</dbReference>
<feature type="transmembrane region" description="Helical" evidence="7">
    <location>
        <begin position="55"/>
        <end position="74"/>
    </location>
</feature>
<dbReference type="PROSITE" id="PS50216">
    <property type="entry name" value="DHHC"/>
    <property type="match status" value="1"/>
</dbReference>
<evidence type="ECO:0000256" key="5">
    <source>
        <dbReference type="ARBA" id="ARBA00023136"/>
    </source>
</evidence>
<protein>
    <recommendedName>
        <fullName evidence="7">Palmitoyltransferase</fullName>
        <ecNumber evidence="7">2.3.1.225</ecNumber>
    </recommendedName>
</protein>
<comment type="subcellular location">
    <subcellularLocation>
        <location evidence="1">Membrane</location>
        <topology evidence="1">Multi-pass membrane protein</topology>
    </subcellularLocation>
</comment>
<dbReference type="OrthoDB" id="9909019at2759"/>
<accession>A0A6P9A4Q1</accession>
<evidence type="ECO:0000256" key="2">
    <source>
        <dbReference type="ARBA" id="ARBA00022679"/>
    </source>
</evidence>
<dbReference type="RefSeq" id="XP_034252827.1">
    <property type="nucleotide sequence ID" value="XM_034396936.1"/>
</dbReference>
<comment type="catalytic activity">
    <reaction evidence="7">
        <text>L-cysteinyl-[protein] + hexadecanoyl-CoA = S-hexadecanoyl-L-cysteinyl-[protein] + CoA</text>
        <dbReference type="Rhea" id="RHEA:36683"/>
        <dbReference type="Rhea" id="RHEA-COMP:10131"/>
        <dbReference type="Rhea" id="RHEA-COMP:11032"/>
        <dbReference type="ChEBI" id="CHEBI:29950"/>
        <dbReference type="ChEBI" id="CHEBI:57287"/>
        <dbReference type="ChEBI" id="CHEBI:57379"/>
        <dbReference type="ChEBI" id="CHEBI:74151"/>
        <dbReference type="EC" id="2.3.1.225"/>
    </reaction>
</comment>
<evidence type="ECO:0000256" key="4">
    <source>
        <dbReference type="ARBA" id="ARBA00022989"/>
    </source>
</evidence>
<evidence type="ECO:0000256" key="7">
    <source>
        <dbReference type="RuleBase" id="RU079119"/>
    </source>
</evidence>
<dbReference type="PANTHER" id="PTHR12246">
    <property type="entry name" value="PALMITOYLTRANSFERASE ZDHHC16"/>
    <property type="match status" value="1"/>
</dbReference>
<reference evidence="10" key="1">
    <citation type="submission" date="2025-08" db="UniProtKB">
        <authorList>
            <consortium name="RefSeq"/>
        </authorList>
    </citation>
    <scope>IDENTIFICATION</scope>
    <source>
        <tissue evidence="10">Total insect</tissue>
    </source>
</reference>
<dbReference type="KEGG" id="tpal:117652203"/>
<keyword evidence="9" id="KW-1185">Reference proteome</keyword>
<gene>
    <name evidence="10" type="primary">LOC117652203</name>
</gene>
<evidence type="ECO:0000313" key="9">
    <source>
        <dbReference type="Proteomes" id="UP000515158"/>
    </source>
</evidence>
<keyword evidence="2 7" id="KW-0808">Transferase</keyword>
<evidence type="ECO:0000256" key="1">
    <source>
        <dbReference type="ARBA" id="ARBA00004141"/>
    </source>
</evidence>
<evidence type="ECO:0000256" key="3">
    <source>
        <dbReference type="ARBA" id="ARBA00022692"/>
    </source>
</evidence>
<dbReference type="Pfam" id="PF01529">
    <property type="entry name" value="DHHC"/>
    <property type="match status" value="1"/>
</dbReference>
<organism evidence="10">
    <name type="scientific">Thrips palmi</name>
    <name type="common">Melon thrips</name>
    <dbReference type="NCBI Taxonomy" id="161013"/>
    <lineage>
        <taxon>Eukaryota</taxon>
        <taxon>Metazoa</taxon>
        <taxon>Ecdysozoa</taxon>
        <taxon>Arthropoda</taxon>
        <taxon>Hexapoda</taxon>
        <taxon>Insecta</taxon>
        <taxon>Pterygota</taxon>
        <taxon>Neoptera</taxon>
        <taxon>Paraneoptera</taxon>
        <taxon>Thysanoptera</taxon>
        <taxon>Terebrantia</taxon>
        <taxon>Thripoidea</taxon>
        <taxon>Thripidae</taxon>
        <taxon>Thrips</taxon>
    </lineage>
</organism>
<comment type="similarity">
    <text evidence="7">Belongs to the DHHC palmitoyltransferase family.</text>
</comment>
<keyword evidence="3 7" id="KW-0812">Transmembrane</keyword>
<dbReference type="GO" id="GO:0016020">
    <property type="term" value="C:membrane"/>
    <property type="evidence" value="ECO:0007669"/>
    <property type="project" value="UniProtKB-SubCell"/>
</dbReference>
<feature type="domain" description="Palmitoyltransferase DHHC" evidence="8">
    <location>
        <begin position="129"/>
        <end position="248"/>
    </location>
</feature>
<dbReference type="InterPro" id="IPR039859">
    <property type="entry name" value="PFA4/ZDH16/20/ERF2-like"/>
</dbReference>
<keyword evidence="6 7" id="KW-0012">Acyltransferase</keyword>
<dbReference type="InParanoid" id="A0A6P9A4Q1"/>
<dbReference type="Proteomes" id="UP000515158">
    <property type="component" value="Unplaced"/>
</dbReference>
<comment type="domain">
    <text evidence="7">The DHHC domain is required for palmitoyltransferase activity.</text>
</comment>
<dbReference type="AlphaFoldDB" id="A0A6P9A4Q1"/>